<dbReference type="InterPro" id="IPR022385">
    <property type="entry name" value="Rhs_assc_core"/>
</dbReference>
<evidence type="ECO:0000256" key="4">
    <source>
        <dbReference type="ARBA" id="ARBA00022837"/>
    </source>
</evidence>
<keyword evidence="3" id="KW-0732">Signal</keyword>
<evidence type="ECO:0000256" key="1">
    <source>
        <dbReference type="ARBA" id="ARBA00004613"/>
    </source>
</evidence>
<proteinExistence type="predicted"/>
<comment type="subcellular location">
    <subcellularLocation>
        <location evidence="1">Secreted</location>
    </subcellularLocation>
</comment>
<dbReference type="InterPro" id="IPR028974">
    <property type="entry name" value="TSP_type-3_rpt"/>
</dbReference>
<dbReference type="RefSeq" id="WP_118589411.1">
    <property type="nucleotide sequence ID" value="NZ_JACOOZ010000014.1"/>
</dbReference>
<dbReference type="Pfam" id="PF18884">
    <property type="entry name" value="TSP3_bac"/>
    <property type="match status" value="2"/>
</dbReference>
<feature type="domain" description="Putative amidase" evidence="6">
    <location>
        <begin position="1423"/>
        <end position="1582"/>
    </location>
</feature>
<dbReference type="InterPro" id="IPR024301">
    <property type="entry name" value="Amidase_6"/>
</dbReference>
<evidence type="ECO:0000313" key="8">
    <source>
        <dbReference type="Proteomes" id="UP000597877"/>
    </source>
</evidence>
<reference evidence="7 8" key="1">
    <citation type="submission" date="2020-08" db="EMBL/GenBank/DDBJ databases">
        <title>Genome public.</title>
        <authorList>
            <person name="Liu C."/>
            <person name="Sun Q."/>
        </authorList>
    </citation>
    <scope>NUCLEOTIDE SEQUENCE [LARGE SCALE GENOMIC DNA]</scope>
    <source>
        <strain evidence="7 8">BX4</strain>
    </source>
</reference>
<dbReference type="InterPro" id="IPR013783">
    <property type="entry name" value="Ig-like_fold"/>
</dbReference>
<dbReference type="PANTHER" id="PTHR32305">
    <property type="match status" value="1"/>
</dbReference>
<dbReference type="SUPFAM" id="SSF103647">
    <property type="entry name" value="TSP type-3 repeat"/>
    <property type="match status" value="1"/>
</dbReference>
<dbReference type="NCBIfam" id="TIGR03696">
    <property type="entry name" value="Rhs_assc_core"/>
    <property type="match status" value="1"/>
</dbReference>
<evidence type="ECO:0000313" key="7">
    <source>
        <dbReference type="EMBL" id="MBC5669005.1"/>
    </source>
</evidence>
<evidence type="ECO:0000259" key="6">
    <source>
        <dbReference type="Pfam" id="PF12671"/>
    </source>
</evidence>
<feature type="region of interest" description="Disordered" evidence="5">
    <location>
        <begin position="713"/>
        <end position="747"/>
    </location>
</feature>
<dbReference type="EMBL" id="JACOOZ010000014">
    <property type="protein sequence ID" value="MBC5669005.1"/>
    <property type="molecule type" value="Genomic_DNA"/>
</dbReference>
<dbReference type="Pfam" id="PF12671">
    <property type="entry name" value="Amidase_6"/>
    <property type="match status" value="1"/>
</dbReference>
<dbReference type="Gene3D" id="2.180.10.10">
    <property type="entry name" value="RHS repeat-associated core"/>
    <property type="match status" value="1"/>
</dbReference>
<comment type="caution">
    <text evidence="7">The sequence shown here is derived from an EMBL/GenBank/DDBJ whole genome shotgun (WGS) entry which is preliminary data.</text>
</comment>
<evidence type="ECO:0000256" key="5">
    <source>
        <dbReference type="SAM" id="MobiDB-lite"/>
    </source>
</evidence>
<feature type="compositionally biased region" description="Basic and acidic residues" evidence="5">
    <location>
        <begin position="713"/>
        <end position="724"/>
    </location>
</feature>
<dbReference type="NCBIfam" id="TIGR01643">
    <property type="entry name" value="YD_repeat_2x"/>
    <property type="match status" value="1"/>
</dbReference>
<evidence type="ECO:0000256" key="2">
    <source>
        <dbReference type="ARBA" id="ARBA00022525"/>
    </source>
</evidence>
<keyword evidence="8" id="KW-1185">Reference proteome</keyword>
<dbReference type="Gene3D" id="2.60.40.10">
    <property type="entry name" value="Immunoglobulins"/>
    <property type="match status" value="1"/>
</dbReference>
<protein>
    <submittedName>
        <fullName evidence="7">Amidase domain-containing protein</fullName>
    </submittedName>
</protein>
<accession>A0ABR7F5X2</accession>
<keyword evidence="2" id="KW-0964">Secreted</keyword>
<name>A0ABR7F5X2_9FIRM</name>
<dbReference type="InterPro" id="IPR050708">
    <property type="entry name" value="T6SS_VgrG/RHS"/>
</dbReference>
<keyword evidence="4" id="KW-0106">Calcium</keyword>
<dbReference type="Proteomes" id="UP000597877">
    <property type="component" value="Unassembled WGS sequence"/>
</dbReference>
<gene>
    <name evidence="7" type="ORF">H8S00_13650</name>
</gene>
<evidence type="ECO:0000256" key="3">
    <source>
        <dbReference type="ARBA" id="ARBA00022729"/>
    </source>
</evidence>
<organism evidence="7 8">
    <name type="scientific">Eubacterium segne</name>
    <dbReference type="NCBI Taxonomy" id="2763045"/>
    <lineage>
        <taxon>Bacteria</taxon>
        <taxon>Bacillati</taxon>
        <taxon>Bacillota</taxon>
        <taxon>Clostridia</taxon>
        <taxon>Eubacteriales</taxon>
        <taxon>Eubacteriaceae</taxon>
        <taxon>Eubacterium</taxon>
    </lineage>
</organism>
<dbReference type="InterPro" id="IPR006530">
    <property type="entry name" value="YD"/>
</dbReference>
<dbReference type="InterPro" id="IPR059100">
    <property type="entry name" value="TSP3_bac"/>
</dbReference>
<dbReference type="PANTHER" id="PTHR32305:SF15">
    <property type="entry name" value="PROTEIN RHSA-RELATED"/>
    <property type="match status" value="1"/>
</dbReference>
<sequence length="1602" mass="183434">MKEKKKHMRKTGKRTISFILIIALMVTGLNLDTMADSVYAAQKNRTESNAGKEKVTVVKELTGERTESTNTYLMSDGSKKMEVYGENIRYKEKGRWKDYDNTLNEISGTDEKKLNVICENDENLNAGEYQYVNTQGDSRQYFSKKLDKEHPIVMSSEKYAICFAPVSEDDKESKTEEGKNRTTVNEIEGKKYLTNEEEIIAQEEDGEDCNKVEYSSESQNIKYVYTSLNNGVKEEIVLDKKPERNTFEYKYDFTGMEPVKYDDNYILLTDKKNGNVVASISAPYVSDAQGNKSYDDVKMKLEKVEDDTYIVKLTVNSDYLNDESKYPITVDPSVYWDATKSSNINSYNENPSNAHAIPGSYRFYTGIDSEGYGQTAFILCSDVINALKGKTVNYAVFEPVIAEIGGTPEISIRNAESSCDFMSMYKGGKAEVGTKKYGIYKCEDNKIDDRIALYMTDIVREVAAEKIASCGIALKTENTNNGNYVTFYGPAEEKRPIFYVGYSETENINAKYDGSFVISGADDENEDETEIDLQWEAYEDADVYQVYVRENEGSFESVGITYGTEYAYKCSDNTEKTDFRVLAILKNQDEDIVTGEDDILSNIVSFDRVTETKQDENGNDVIDVSYGPVIRDTDGDGLEDGYEIWDFKTLWNETTGTDSQGNKIYDLDTDNDGLPDGYEVFTLGTDPAIKNEDGKDSDEDGLSDLEEYVKGTDPWLKDSDFDERNDSDELEETDPRKTDNPQLKGTDRLGAYSAQVHKGLYDHEYSETENGVTATYIVNIYRGDIKKITTNYGDDTLNKTVKYFYDEKGNNTAIIEENSKDREHTICITYTYDSDGNVTYICDQKTKYTMSYNDGEMTSLMVGNIPLVNYSKNILEDNKGENGDTTNIEEGEVVDETENVVSYGNGQKIKTVVSEIKADENNINSVATESKIYYNEDTTYSYIMKYNSEGQLLKLTDKTGSEDVSYDYIYNDNTVKVSRSDGFIKDIKTVEDEEGNITDTDISYTFKDIEGKCVTYKTSHKADISDENKTVITDKLYNNDSLTMELSDEGRTINTRLYSQLYKKDILSSEQKEVSDTKTTYSIGMYGEDKEFEYTYDLAGNITAIKQNGKKMYEYAYDVHGRLTKELDYTNNTGCTYGYSSTGNVNAKHFKTINEDGSLTNVKDKEYSYKNSDWADQLTKYDGEDITYDGLGNPVNYIDGKSFEWTRGRQLSKMTLKDNSEITYRYNQDGLRTYKETNTTSTDYEWDETKLIRETVTYKATGKKYDIWYFYNGNDEMTGFEYSQINDIDQSLKKTRIYFEKNMQGDVIGLLDSRGAEIATYAYDAWGNVTDTFCYEGNETPYALNHITYRGYYHDSESGFYYLQSRYYDAEVGRFVNADDVRYIGIADNVISKDNLYCYCNGNPISNLDPTGNASHKKKYSFKYNRSKARQYMVKYYNNPNPDYLYFCSDCTNYASQVLYAANVPMVEKSSGWYFHYVNDCFGEYTTSWTTVLENRKFVRSKLMGNFTTINRETSDKVTKEYMEKMIKSFNPQVGDIIYFYNREKKKYTHTAIISHVKKNDILYSGHTDNCLDKSLMGRLNKNRDYCHVEICHIKNKGKFYM</sequence>